<dbReference type="Gene3D" id="1.10.10.10">
    <property type="entry name" value="Winged helix-like DNA-binding domain superfamily/Winged helix DNA-binding domain"/>
    <property type="match status" value="1"/>
</dbReference>
<dbReference type="Proteomes" id="UP000199119">
    <property type="component" value="Unassembled WGS sequence"/>
</dbReference>
<dbReference type="AlphaFoldDB" id="A0A1I2C0X0"/>
<reference evidence="4" key="1">
    <citation type="submission" date="2016-10" db="EMBL/GenBank/DDBJ databases">
        <authorList>
            <person name="Varghese N."/>
            <person name="Submissions S."/>
        </authorList>
    </citation>
    <scope>NUCLEOTIDE SEQUENCE [LARGE SCALE GENOMIC DNA]</scope>
    <source>
        <strain evidence="4">DSM 27981</strain>
    </source>
</reference>
<dbReference type="PANTHER" id="PTHR43214">
    <property type="entry name" value="TWO-COMPONENT RESPONSE REGULATOR"/>
    <property type="match status" value="1"/>
</dbReference>
<evidence type="ECO:0000256" key="1">
    <source>
        <dbReference type="ARBA" id="ARBA00023125"/>
    </source>
</evidence>
<keyword evidence="4" id="KW-1185">Reference proteome</keyword>
<protein>
    <submittedName>
        <fullName evidence="3">Regulatory protein, luxR family</fullName>
    </submittedName>
</protein>
<name>A0A1I2C0X0_9BURK</name>
<evidence type="ECO:0000313" key="3">
    <source>
        <dbReference type="EMBL" id="SFE61383.1"/>
    </source>
</evidence>
<dbReference type="GO" id="GO:0003677">
    <property type="term" value="F:DNA binding"/>
    <property type="evidence" value="ECO:0007669"/>
    <property type="project" value="UniProtKB-KW"/>
</dbReference>
<gene>
    <name evidence="3" type="ORF">SAMN04489711_103285</name>
</gene>
<dbReference type="OrthoDB" id="6120865at2"/>
<sequence length="338" mass="36343">MNAPIRPPGTGPQQAATALQELSRALLALTGLAHGNRPHALLADAMQVLRGLVPFDAAWWGEVSQGGAGDAPRTWLHGSIGLSRGFADEWNQLAVADDFARHSMQRLGTVIREHEAPVTHADAQTLIAFSERHGLRRCMATTVELPRSGLLFFISLYRPETQPPFSDAQALLLGEFTRHLLCHWSHALQRWAPGSAQHLWDSYALAEPGGALLFAGLRMGQALAEAYPDWPGDALPDDLRQSAARLPCTVAPAAGRHRFRLEACGPLVAVSLPSRGAGSPLAPREMSAATLYAHGQSYKDIAATLGLSPATVRTYLRSAYAALGVRNKTELVAALRRG</sequence>
<dbReference type="InterPro" id="IPR039420">
    <property type="entry name" value="WalR-like"/>
</dbReference>
<dbReference type="PRINTS" id="PR00038">
    <property type="entry name" value="HTHLUXR"/>
</dbReference>
<dbReference type="SUPFAM" id="SSF46894">
    <property type="entry name" value="C-terminal effector domain of the bipartite response regulators"/>
    <property type="match status" value="1"/>
</dbReference>
<dbReference type="RefSeq" id="WP_092938667.1">
    <property type="nucleotide sequence ID" value="NZ_FONX01000003.1"/>
</dbReference>
<dbReference type="PROSITE" id="PS50043">
    <property type="entry name" value="HTH_LUXR_2"/>
    <property type="match status" value="1"/>
</dbReference>
<dbReference type="InterPro" id="IPR016032">
    <property type="entry name" value="Sig_transdc_resp-reg_C-effctor"/>
</dbReference>
<accession>A0A1I2C0X0</accession>
<evidence type="ECO:0000313" key="4">
    <source>
        <dbReference type="Proteomes" id="UP000199119"/>
    </source>
</evidence>
<evidence type="ECO:0000259" key="2">
    <source>
        <dbReference type="PROSITE" id="PS50043"/>
    </source>
</evidence>
<dbReference type="CDD" id="cd06170">
    <property type="entry name" value="LuxR_C_like"/>
    <property type="match status" value="1"/>
</dbReference>
<dbReference type="GO" id="GO:0006355">
    <property type="term" value="P:regulation of DNA-templated transcription"/>
    <property type="evidence" value="ECO:0007669"/>
    <property type="project" value="InterPro"/>
</dbReference>
<feature type="domain" description="HTH luxR-type" evidence="2">
    <location>
        <begin position="274"/>
        <end position="338"/>
    </location>
</feature>
<dbReference type="Pfam" id="PF00196">
    <property type="entry name" value="GerE"/>
    <property type="match status" value="1"/>
</dbReference>
<dbReference type="SMART" id="SM00421">
    <property type="entry name" value="HTH_LUXR"/>
    <property type="match status" value="1"/>
</dbReference>
<dbReference type="InterPro" id="IPR000792">
    <property type="entry name" value="Tscrpt_reg_LuxR_C"/>
</dbReference>
<dbReference type="EMBL" id="FONX01000003">
    <property type="protein sequence ID" value="SFE61383.1"/>
    <property type="molecule type" value="Genomic_DNA"/>
</dbReference>
<dbReference type="InterPro" id="IPR036388">
    <property type="entry name" value="WH-like_DNA-bd_sf"/>
</dbReference>
<organism evidence="3 4">
    <name type="scientific">Paracidovorax wautersii</name>
    <dbReference type="NCBI Taxonomy" id="1177982"/>
    <lineage>
        <taxon>Bacteria</taxon>
        <taxon>Pseudomonadati</taxon>
        <taxon>Pseudomonadota</taxon>
        <taxon>Betaproteobacteria</taxon>
        <taxon>Burkholderiales</taxon>
        <taxon>Comamonadaceae</taxon>
        <taxon>Paracidovorax</taxon>
    </lineage>
</organism>
<keyword evidence="1" id="KW-0238">DNA-binding</keyword>
<proteinExistence type="predicted"/>
<dbReference type="STRING" id="1177982.SAMN04489711_103285"/>